<evidence type="ECO:0000313" key="3">
    <source>
        <dbReference type="EMBL" id="EMD35182.1"/>
    </source>
</evidence>
<evidence type="ECO:0008006" key="5">
    <source>
        <dbReference type="Google" id="ProtNLM"/>
    </source>
</evidence>
<dbReference type="OrthoDB" id="2802088at2759"/>
<protein>
    <recommendedName>
        <fullName evidence="5">Extracellular membrane protein CFEM domain-containing protein</fullName>
    </recommendedName>
</protein>
<dbReference type="EMBL" id="KB445801">
    <property type="protein sequence ID" value="EMD35182.1"/>
    <property type="molecule type" value="Genomic_DNA"/>
</dbReference>
<evidence type="ECO:0000313" key="4">
    <source>
        <dbReference type="Proteomes" id="UP000016930"/>
    </source>
</evidence>
<keyword evidence="1" id="KW-0472">Membrane</keyword>
<feature type="transmembrane region" description="Helical" evidence="1">
    <location>
        <begin position="173"/>
        <end position="189"/>
    </location>
</feature>
<keyword evidence="1" id="KW-0812">Transmembrane</keyword>
<name>M2R9Q5_CERS8</name>
<gene>
    <name evidence="3" type="ORF">CERSUDRAFT_116646</name>
</gene>
<accession>M2R9Q5</accession>
<evidence type="ECO:0000256" key="1">
    <source>
        <dbReference type="SAM" id="Phobius"/>
    </source>
</evidence>
<keyword evidence="2" id="KW-0732">Signal</keyword>
<dbReference type="HOGENOM" id="CLU_120112_0_0_1"/>
<evidence type="ECO:0000256" key="2">
    <source>
        <dbReference type="SAM" id="SignalP"/>
    </source>
</evidence>
<reference evidence="3 4" key="1">
    <citation type="journal article" date="2012" name="Proc. Natl. Acad. Sci. U.S.A.">
        <title>Comparative genomics of Ceriporiopsis subvermispora and Phanerochaete chrysosporium provide insight into selective ligninolysis.</title>
        <authorList>
            <person name="Fernandez-Fueyo E."/>
            <person name="Ruiz-Duenas F.J."/>
            <person name="Ferreira P."/>
            <person name="Floudas D."/>
            <person name="Hibbett D.S."/>
            <person name="Canessa P."/>
            <person name="Larrondo L.F."/>
            <person name="James T.Y."/>
            <person name="Seelenfreund D."/>
            <person name="Lobos S."/>
            <person name="Polanco R."/>
            <person name="Tello M."/>
            <person name="Honda Y."/>
            <person name="Watanabe T."/>
            <person name="Watanabe T."/>
            <person name="Ryu J.S."/>
            <person name="Kubicek C.P."/>
            <person name="Schmoll M."/>
            <person name="Gaskell J."/>
            <person name="Hammel K.E."/>
            <person name="St John F.J."/>
            <person name="Vanden Wymelenberg A."/>
            <person name="Sabat G."/>
            <person name="Splinter BonDurant S."/>
            <person name="Syed K."/>
            <person name="Yadav J.S."/>
            <person name="Doddapaneni H."/>
            <person name="Subramanian V."/>
            <person name="Lavin J.L."/>
            <person name="Oguiza J.A."/>
            <person name="Perez G."/>
            <person name="Pisabarro A.G."/>
            <person name="Ramirez L."/>
            <person name="Santoyo F."/>
            <person name="Master E."/>
            <person name="Coutinho P.M."/>
            <person name="Henrissat B."/>
            <person name="Lombard V."/>
            <person name="Magnuson J.K."/>
            <person name="Kuees U."/>
            <person name="Hori C."/>
            <person name="Igarashi K."/>
            <person name="Samejima M."/>
            <person name="Held B.W."/>
            <person name="Barry K.W."/>
            <person name="LaButti K.M."/>
            <person name="Lapidus A."/>
            <person name="Lindquist E.A."/>
            <person name="Lucas S.M."/>
            <person name="Riley R."/>
            <person name="Salamov A.A."/>
            <person name="Hoffmeister D."/>
            <person name="Schwenk D."/>
            <person name="Hadar Y."/>
            <person name="Yarden O."/>
            <person name="de Vries R.P."/>
            <person name="Wiebenga A."/>
            <person name="Stenlid J."/>
            <person name="Eastwood D."/>
            <person name="Grigoriev I.V."/>
            <person name="Berka R.M."/>
            <person name="Blanchette R.A."/>
            <person name="Kersten P."/>
            <person name="Martinez A.T."/>
            <person name="Vicuna R."/>
            <person name="Cullen D."/>
        </authorList>
    </citation>
    <scope>NUCLEOTIDE SEQUENCE [LARGE SCALE GENOMIC DNA]</scope>
    <source>
        <strain evidence="3 4">B</strain>
    </source>
</reference>
<feature type="chain" id="PRO_5004023714" description="Extracellular membrane protein CFEM domain-containing protein" evidence="2">
    <location>
        <begin position="24"/>
        <end position="201"/>
    </location>
</feature>
<keyword evidence="1" id="KW-1133">Transmembrane helix</keyword>
<feature type="signal peptide" evidence="2">
    <location>
        <begin position="1"/>
        <end position="23"/>
    </location>
</feature>
<organism evidence="3 4">
    <name type="scientific">Ceriporiopsis subvermispora (strain B)</name>
    <name type="common">White-rot fungus</name>
    <name type="synonym">Gelatoporia subvermispora</name>
    <dbReference type="NCBI Taxonomy" id="914234"/>
    <lineage>
        <taxon>Eukaryota</taxon>
        <taxon>Fungi</taxon>
        <taxon>Dikarya</taxon>
        <taxon>Basidiomycota</taxon>
        <taxon>Agaricomycotina</taxon>
        <taxon>Agaricomycetes</taxon>
        <taxon>Polyporales</taxon>
        <taxon>Gelatoporiaceae</taxon>
        <taxon>Gelatoporia</taxon>
    </lineage>
</organism>
<dbReference type="AlphaFoldDB" id="M2R9Q5"/>
<dbReference type="Proteomes" id="UP000016930">
    <property type="component" value="Unassembled WGS sequence"/>
</dbReference>
<sequence>MVRASRLVALLCLCFVLWRRVAASPQPLGTVELVTCGVQASAALINGKCDAVCTPVHDAQSCNRRAACTCTLASPAVVQTCLQCHMGTDKGSGSAKIDALIASRLEAYAALCGDDLVAVDAMLPDTTALDHSEPNTRATVSRRGTAHLLCIYALPEVVSAAPPVLAYVASNRLWLFLAFPVVALLCIILRRSSRSSNSSTN</sequence>
<proteinExistence type="predicted"/>
<keyword evidence="4" id="KW-1185">Reference proteome</keyword>